<evidence type="ECO:0000313" key="2">
    <source>
        <dbReference type="EMBL" id="SNX67762.1"/>
    </source>
</evidence>
<keyword evidence="3" id="KW-1185">Reference proteome</keyword>
<sequence length="222" mass="23358">MTDATCLELAALAPAGAALHLRPGDRLVRINGLPFSGSAADLGARFAAASPLALGFRRAEAEFTLLAATAALGRWDQIAAPLPADAPRLQPEALRNWEVMAAPDGRYDLQPVPPSILSLVATAVWLLQMRLWGLAAALTAAVALALMVSPWLAVAVHLLASVHVWRSGAAYVRADRRMRGLHPAATLAARSESGAHAAWLALHPRGRFLFARVLPEPAAASA</sequence>
<dbReference type="AlphaFoldDB" id="A0A285CJJ5"/>
<keyword evidence="1" id="KW-0472">Membrane</keyword>
<organism evidence="2 3">
    <name type="scientific">Cereibacter ovatus</name>
    <dbReference type="NCBI Taxonomy" id="439529"/>
    <lineage>
        <taxon>Bacteria</taxon>
        <taxon>Pseudomonadati</taxon>
        <taxon>Pseudomonadota</taxon>
        <taxon>Alphaproteobacteria</taxon>
        <taxon>Rhodobacterales</taxon>
        <taxon>Paracoccaceae</taxon>
        <taxon>Cereibacter</taxon>
    </lineage>
</organism>
<proteinExistence type="predicted"/>
<evidence type="ECO:0008006" key="4">
    <source>
        <dbReference type="Google" id="ProtNLM"/>
    </source>
</evidence>
<keyword evidence="1" id="KW-1133">Transmembrane helix</keyword>
<reference evidence="3" key="1">
    <citation type="submission" date="2017-08" db="EMBL/GenBank/DDBJ databases">
        <authorList>
            <person name="Varghese N."/>
            <person name="Submissions S."/>
        </authorList>
    </citation>
    <scope>NUCLEOTIDE SEQUENCE [LARGE SCALE GENOMIC DNA]</scope>
    <source>
        <strain evidence="3">JA234</strain>
    </source>
</reference>
<protein>
    <recommendedName>
        <fullName evidence="4">PDZ domain-containing protein</fullName>
    </recommendedName>
</protein>
<dbReference type="EMBL" id="OAOQ01000001">
    <property type="protein sequence ID" value="SNX67762.1"/>
    <property type="molecule type" value="Genomic_DNA"/>
</dbReference>
<dbReference type="OrthoDB" id="7856966at2"/>
<accession>A0A285CJJ5</accession>
<name>A0A285CJJ5_9RHOB</name>
<evidence type="ECO:0000256" key="1">
    <source>
        <dbReference type="SAM" id="Phobius"/>
    </source>
</evidence>
<dbReference type="RefSeq" id="WP_097028990.1">
    <property type="nucleotide sequence ID" value="NZ_OAOQ01000001.1"/>
</dbReference>
<keyword evidence="1" id="KW-0812">Transmembrane</keyword>
<dbReference type="Proteomes" id="UP000219467">
    <property type="component" value="Unassembled WGS sequence"/>
</dbReference>
<feature type="transmembrane region" description="Helical" evidence="1">
    <location>
        <begin position="131"/>
        <end position="148"/>
    </location>
</feature>
<evidence type="ECO:0000313" key="3">
    <source>
        <dbReference type="Proteomes" id="UP000219467"/>
    </source>
</evidence>
<gene>
    <name evidence="2" type="ORF">SAMN05878503_101400</name>
</gene>